<keyword evidence="1" id="KW-1133">Transmembrane helix</keyword>
<sequence>MSKWVMLWLVFELPMVVLRTIMLAVRLLLEDNWNPDNMATRPEKFCENT</sequence>
<dbReference type="AlphaFoldDB" id="A0A8J8CEW9"/>
<proteinExistence type="predicted"/>
<comment type="caution">
    <text evidence="2">The sequence shown here is derived from an EMBL/GenBank/DDBJ whole genome shotgun (WGS) entry which is preliminary data.</text>
</comment>
<reference evidence="2" key="1">
    <citation type="submission" date="2021-05" db="EMBL/GenBank/DDBJ databases">
        <title>Genomic insights into ecological role and evolution of a novel Thermoplasmata order Candidatus Sysuiplasmatales.</title>
        <authorList>
            <person name="Yuan Y."/>
        </authorList>
    </citation>
    <scope>NUCLEOTIDE SEQUENCE</scope>
    <source>
        <strain evidence="2">TUT19-bin139</strain>
    </source>
</reference>
<gene>
    <name evidence="2" type="ORF">KIY12_10065</name>
</gene>
<organism evidence="2 3">
    <name type="scientific">Candidatus Sysuiplasma superficiale</name>
    <dbReference type="NCBI Taxonomy" id="2823368"/>
    <lineage>
        <taxon>Archaea</taxon>
        <taxon>Methanobacteriati</taxon>
        <taxon>Thermoplasmatota</taxon>
        <taxon>Thermoplasmata</taxon>
        <taxon>Candidatus Sysuiplasmatales</taxon>
        <taxon>Candidatus Sysuiplasmataceae</taxon>
        <taxon>Candidatus Sysuiplasma</taxon>
    </lineage>
</organism>
<dbReference type="Proteomes" id="UP000750197">
    <property type="component" value="Unassembled WGS sequence"/>
</dbReference>
<keyword evidence="1" id="KW-0472">Membrane</keyword>
<evidence type="ECO:0000313" key="2">
    <source>
        <dbReference type="EMBL" id="MBX8645042.1"/>
    </source>
</evidence>
<accession>A0A8J8CEW9</accession>
<dbReference type="EMBL" id="JAHEAC010000153">
    <property type="protein sequence ID" value="MBX8645042.1"/>
    <property type="molecule type" value="Genomic_DNA"/>
</dbReference>
<feature type="transmembrane region" description="Helical" evidence="1">
    <location>
        <begin position="6"/>
        <end position="29"/>
    </location>
</feature>
<protein>
    <submittedName>
        <fullName evidence="2">Uncharacterized protein</fullName>
    </submittedName>
</protein>
<name>A0A8J8CEW9_9ARCH</name>
<evidence type="ECO:0000313" key="3">
    <source>
        <dbReference type="Proteomes" id="UP000750197"/>
    </source>
</evidence>
<keyword evidence="1" id="KW-0812">Transmembrane</keyword>
<evidence type="ECO:0000256" key="1">
    <source>
        <dbReference type="SAM" id="Phobius"/>
    </source>
</evidence>